<evidence type="ECO:0000259" key="8">
    <source>
        <dbReference type="PROSITE" id="PS50109"/>
    </source>
</evidence>
<feature type="domain" description="Histidine kinase" evidence="8">
    <location>
        <begin position="196"/>
        <end position="428"/>
    </location>
</feature>
<dbReference type="RefSeq" id="WP_186879194.1">
    <property type="nucleotide sequence ID" value="NZ_JACOPN010000009.1"/>
</dbReference>
<dbReference type="Gene3D" id="3.30.565.10">
    <property type="entry name" value="Histidine kinase-like ATPase, C-terminal domain"/>
    <property type="match status" value="1"/>
</dbReference>
<evidence type="ECO:0000256" key="3">
    <source>
        <dbReference type="ARBA" id="ARBA00022553"/>
    </source>
</evidence>
<protein>
    <recommendedName>
        <fullName evidence="2">histidine kinase</fullName>
        <ecNumber evidence="2">2.7.13.3</ecNumber>
    </recommendedName>
</protein>
<keyword evidence="7" id="KW-1133">Transmembrane helix</keyword>
<feature type="transmembrane region" description="Helical" evidence="7">
    <location>
        <begin position="68"/>
        <end position="88"/>
    </location>
</feature>
<dbReference type="SMART" id="SM00387">
    <property type="entry name" value="HATPase_c"/>
    <property type="match status" value="1"/>
</dbReference>
<keyword evidence="4" id="KW-0808">Transferase</keyword>
<keyword evidence="7" id="KW-0812">Transmembrane</keyword>
<keyword evidence="5 9" id="KW-0418">Kinase</keyword>
<keyword evidence="10" id="KW-1185">Reference proteome</keyword>
<keyword evidence="7" id="KW-0472">Membrane</keyword>
<dbReference type="InterPro" id="IPR003594">
    <property type="entry name" value="HATPase_dom"/>
</dbReference>
<dbReference type="InterPro" id="IPR050980">
    <property type="entry name" value="2C_sensor_his_kinase"/>
</dbReference>
<evidence type="ECO:0000256" key="7">
    <source>
        <dbReference type="SAM" id="Phobius"/>
    </source>
</evidence>
<evidence type="ECO:0000256" key="1">
    <source>
        <dbReference type="ARBA" id="ARBA00000085"/>
    </source>
</evidence>
<proteinExistence type="predicted"/>
<comment type="caution">
    <text evidence="9">The sequence shown here is derived from an EMBL/GenBank/DDBJ whole genome shotgun (WGS) entry which is preliminary data.</text>
</comment>
<sequence length="434" mass="48219">MFTARALSALRLSALQRRLLVGLCIALTSQLYLSVWADGFRVSAAVILYPVLLILVMRDSHRPQTGLVTGLFVLLFRTLTDLFSGMPLIQALEIEYPGGVFYLCYDVLLCLLLSDRRSASYPRLWLATLVCDVVSNVVNLVLSSHGLNLSADMLAALLWLAFGRSMAALTILFVSRSYRLLILREEHEQRYQHLFLMTADLKTELYFLKKDAEDIEAVMSSAYQLYERLEAQHADESLTALALSIARDVHEVKKDNLRIIRGIEEEVAGDFDDETMALSDLLHILQVSTRQLLGQLRADIRLECSCDRDLPIREHYRLLSVLKNLVTNAVEAIQAGPGHGNVQVDCRVQGDDLRLQVTDNGPGISSRAMNLLFQVGYSTKFNPDTGDINRGVGLPAVKYIVDELGGSIQVDSRPGVRTQFDILLPLAAVTGGQA</sequence>
<dbReference type="PROSITE" id="PS50109">
    <property type="entry name" value="HIS_KIN"/>
    <property type="match status" value="1"/>
</dbReference>
<comment type="catalytic activity">
    <reaction evidence="1">
        <text>ATP + protein L-histidine = ADP + protein N-phospho-L-histidine.</text>
        <dbReference type="EC" id="2.7.13.3"/>
    </reaction>
</comment>
<dbReference type="PANTHER" id="PTHR44936:SF9">
    <property type="entry name" value="SENSOR PROTEIN CREC"/>
    <property type="match status" value="1"/>
</dbReference>
<feature type="transmembrane region" description="Helical" evidence="7">
    <location>
        <begin position="15"/>
        <end position="33"/>
    </location>
</feature>
<feature type="transmembrane region" description="Helical" evidence="7">
    <location>
        <begin position="94"/>
        <end position="112"/>
    </location>
</feature>
<feature type="transmembrane region" description="Helical" evidence="7">
    <location>
        <begin position="39"/>
        <end position="56"/>
    </location>
</feature>
<evidence type="ECO:0000313" key="9">
    <source>
        <dbReference type="EMBL" id="MBC5718079.1"/>
    </source>
</evidence>
<dbReference type="GO" id="GO:0000160">
    <property type="term" value="P:phosphorelay signal transduction system"/>
    <property type="evidence" value="ECO:0007669"/>
    <property type="project" value="UniProtKB-KW"/>
</dbReference>
<dbReference type="AlphaFoldDB" id="A0A8J6M244"/>
<organism evidence="9 10">
    <name type="scientific">Flintibacter faecis</name>
    <dbReference type="NCBI Taxonomy" id="2763047"/>
    <lineage>
        <taxon>Bacteria</taxon>
        <taxon>Bacillati</taxon>
        <taxon>Bacillota</taxon>
        <taxon>Clostridia</taxon>
        <taxon>Eubacteriales</taxon>
        <taxon>Flintibacter</taxon>
    </lineage>
</organism>
<evidence type="ECO:0000313" key="10">
    <source>
        <dbReference type="Proteomes" id="UP000602260"/>
    </source>
</evidence>
<gene>
    <name evidence="9" type="ORF">H8S55_12270</name>
</gene>
<dbReference type="InterPro" id="IPR036890">
    <property type="entry name" value="HATPase_C_sf"/>
</dbReference>
<keyword evidence="3" id="KW-0597">Phosphoprotein</keyword>
<evidence type="ECO:0000256" key="6">
    <source>
        <dbReference type="ARBA" id="ARBA00023012"/>
    </source>
</evidence>
<dbReference type="GO" id="GO:0004673">
    <property type="term" value="F:protein histidine kinase activity"/>
    <property type="evidence" value="ECO:0007669"/>
    <property type="project" value="UniProtKB-EC"/>
</dbReference>
<reference evidence="9" key="1">
    <citation type="submission" date="2020-08" db="EMBL/GenBank/DDBJ databases">
        <title>Genome public.</title>
        <authorList>
            <person name="Liu C."/>
            <person name="Sun Q."/>
        </authorList>
    </citation>
    <scope>NUCLEOTIDE SEQUENCE</scope>
    <source>
        <strain evidence="9">BX5</strain>
    </source>
</reference>
<accession>A0A8J6M244</accession>
<feature type="transmembrane region" description="Helical" evidence="7">
    <location>
        <begin position="124"/>
        <end position="142"/>
    </location>
</feature>
<evidence type="ECO:0000256" key="5">
    <source>
        <dbReference type="ARBA" id="ARBA00022777"/>
    </source>
</evidence>
<dbReference type="EMBL" id="JACOPN010000009">
    <property type="protein sequence ID" value="MBC5718079.1"/>
    <property type="molecule type" value="Genomic_DNA"/>
</dbReference>
<keyword evidence="6" id="KW-0902">Two-component regulatory system</keyword>
<dbReference type="Pfam" id="PF02518">
    <property type="entry name" value="HATPase_c"/>
    <property type="match status" value="1"/>
</dbReference>
<name>A0A8J6M244_9FIRM</name>
<evidence type="ECO:0000256" key="2">
    <source>
        <dbReference type="ARBA" id="ARBA00012438"/>
    </source>
</evidence>
<dbReference type="PANTHER" id="PTHR44936">
    <property type="entry name" value="SENSOR PROTEIN CREC"/>
    <property type="match status" value="1"/>
</dbReference>
<dbReference type="Proteomes" id="UP000602260">
    <property type="component" value="Unassembled WGS sequence"/>
</dbReference>
<dbReference type="PRINTS" id="PR00344">
    <property type="entry name" value="BCTRLSENSOR"/>
</dbReference>
<dbReference type="SUPFAM" id="SSF55874">
    <property type="entry name" value="ATPase domain of HSP90 chaperone/DNA topoisomerase II/histidine kinase"/>
    <property type="match status" value="1"/>
</dbReference>
<dbReference type="EC" id="2.7.13.3" evidence="2"/>
<dbReference type="InterPro" id="IPR004358">
    <property type="entry name" value="Sig_transdc_His_kin-like_C"/>
</dbReference>
<evidence type="ECO:0000256" key="4">
    <source>
        <dbReference type="ARBA" id="ARBA00022679"/>
    </source>
</evidence>
<dbReference type="InterPro" id="IPR005467">
    <property type="entry name" value="His_kinase_dom"/>
</dbReference>
<feature type="transmembrane region" description="Helical" evidence="7">
    <location>
        <begin position="154"/>
        <end position="174"/>
    </location>
</feature>